<dbReference type="Proteomes" id="UP000485058">
    <property type="component" value="Unassembled WGS sequence"/>
</dbReference>
<gene>
    <name evidence="3" type="ORF">HaLaN_13631</name>
</gene>
<evidence type="ECO:0000313" key="3">
    <source>
        <dbReference type="EMBL" id="GFH17082.1"/>
    </source>
</evidence>
<dbReference type="AlphaFoldDB" id="A0A699ZMM7"/>
<dbReference type="GO" id="GO:0042073">
    <property type="term" value="P:intraciliary transport"/>
    <property type="evidence" value="ECO:0007669"/>
    <property type="project" value="InterPro"/>
</dbReference>
<organism evidence="3 4">
    <name type="scientific">Haematococcus lacustris</name>
    <name type="common">Green alga</name>
    <name type="synonym">Haematococcus pluvialis</name>
    <dbReference type="NCBI Taxonomy" id="44745"/>
    <lineage>
        <taxon>Eukaryota</taxon>
        <taxon>Viridiplantae</taxon>
        <taxon>Chlorophyta</taxon>
        <taxon>core chlorophytes</taxon>
        <taxon>Chlorophyceae</taxon>
        <taxon>CS clade</taxon>
        <taxon>Chlamydomonadales</taxon>
        <taxon>Haematococcaceae</taxon>
        <taxon>Haematococcus</taxon>
    </lineage>
</organism>
<dbReference type="GO" id="GO:0015631">
    <property type="term" value="F:tubulin binding"/>
    <property type="evidence" value="ECO:0007669"/>
    <property type="project" value="InterPro"/>
</dbReference>
<dbReference type="InterPro" id="IPR029600">
    <property type="entry name" value="IFT81"/>
</dbReference>
<name>A0A699ZMM7_HAELA</name>
<reference evidence="3 4" key="1">
    <citation type="submission" date="2020-02" db="EMBL/GenBank/DDBJ databases">
        <title>Draft genome sequence of Haematococcus lacustris strain NIES-144.</title>
        <authorList>
            <person name="Morimoto D."/>
            <person name="Nakagawa S."/>
            <person name="Yoshida T."/>
            <person name="Sawayama S."/>
        </authorList>
    </citation>
    <scope>NUCLEOTIDE SEQUENCE [LARGE SCALE GENOMIC DNA]</scope>
    <source>
        <strain evidence="3 4">NIES-144</strain>
    </source>
</reference>
<keyword evidence="1" id="KW-0175">Coiled coil</keyword>
<dbReference type="PANTHER" id="PTHR15614">
    <property type="entry name" value="INTRAFLAGELLAR TRANSPORT PROTEIN 81 HOMOLOG"/>
    <property type="match status" value="1"/>
</dbReference>
<evidence type="ECO:0000256" key="1">
    <source>
        <dbReference type="SAM" id="Coils"/>
    </source>
</evidence>
<feature type="region of interest" description="Disordered" evidence="2">
    <location>
        <begin position="170"/>
        <end position="228"/>
    </location>
</feature>
<dbReference type="PANTHER" id="PTHR15614:SF2">
    <property type="entry name" value="INTRAFLAGELLAR TRANSPORT PROTEIN 81 HOMOLOG"/>
    <property type="match status" value="1"/>
</dbReference>
<comment type="caution">
    <text evidence="3">The sequence shown here is derived from an EMBL/GenBank/DDBJ whole genome shotgun (WGS) entry which is preliminary data.</text>
</comment>
<keyword evidence="4" id="KW-1185">Reference proteome</keyword>
<dbReference type="EMBL" id="BLLF01001093">
    <property type="protein sequence ID" value="GFH17082.1"/>
    <property type="molecule type" value="Genomic_DNA"/>
</dbReference>
<accession>A0A699ZMM7</accession>
<evidence type="ECO:0000313" key="4">
    <source>
        <dbReference type="Proteomes" id="UP000485058"/>
    </source>
</evidence>
<feature type="non-terminal residue" evidence="3">
    <location>
        <position position="1"/>
    </location>
</feature>
<feature type="compositionally biased region" description="Polar residues" evidence="2">
    <location>
        <begin position="213"/>
        <end position="228"/>
    </location>
</feature>
<feature type="compositionally biased region" description="Gly residues" evidence="2">
    <location>
        <begin position="197"/>
        <end position="209"/>
    </location>
</feature>
<dbReference type="GO" id="GO:0030992">
    <property type="term" value="C:intraciliary transport particle B"/>
    <property type="evidence" value="ECO:0007669"/>
    <property type="project" value="InterPro"/>
</dbReference>
<dbReference type="GO" id="GO:0060271">
    <property type="term" value="P:cilium assembly"/>
    <property type="evidence" value="ECO:0007669"/>
    <property type="project" value="InterPro"/>
</dbReference>
<evidence type="ECO:0000256" key="2">
    <source>
        <dbReference type="SAM" id="MobiDB-lite"/>
    </source>
</evidence>
<proteinExistence type="predicted"/>
<feature type="coiled-coil region" evidence="1">
    <location>
        <begin position="108"/>
        <end position="139"/>
    </location>
</feature>
<sequence>GMTLTEISRTVEEINSSINERKVRLAPQIKKLRLVRQQFADLETEHGAKKQQYDAALAQYEGRVSTLESEVLALKTEVMEGEQRYHLLNCQLALTDSAIRRVSSGPPAERLRERYQEKVAEAEEQTRILKERQREIKETHSTGLSQIDMMNDLVRLLQIKLSAQRRELGLPSLGPAPGQDKGSIDTPPRPVALSRAGLGGGTVLGGGAPGRLSQPTSFDTPTANVMVL</sequence>
<feature type="coiled-coil region" evidence="1">
    <location>
        <begin position="50"/>
        <end position="77"/>
    </location>
</feature>
<protein>
    <submittedName>
        <fullName evidence="3">IFT81_CH domain-containing protein</fullName>
    </submittedName>
</protein>
<dbReference type="GO" id="GO:0036064">
    <property type="term" value="C:ciliary basal body"/>
    <property type="evidence" value="ECO:0007669"/>
    <property type="project" value="TreeGrafter"/>
</dbReference>